<dbReference type="GO" id="GO:0005953">
    <property type="term" value="C:CAAX-protein geranylgeranyltransferase complex"/>
    <property type="evidence" value="ECO:0007669"/>
    <property type="project" value="TreeGrafter"/>
</dbReference>
<dbReference type="GeneID" id="105032918"/>
<dbReference type="PROSITE" id="PS51147">
    <property type="entry name" value="PFTA"/>
    <property type="match status" value="1"/>
</dbReference>
<dbReference type="RefSeq" id="XP_019702047.1">
    <property type="nucleotide sequence ID" value="XM_019846488.2"/>
</dbReference>
<dbReference type="Pfam" id="PF01239">
    <property type="entry name" value="PPTA"/>
    <property type="match status" value="2"/>
</dbReference>
<organism evidence="5 7">
    <name type="scientific">Elaeis guineensis var. tenera</name>
    <name type="common">Oil palm</name>
    <dbReference type="NCBI Taxonomy" id="51953"/>
    <lineage>
        <taxon>Eukaryota</taxon>
        <taxon>Viridiplantae</taxon>
        <taxon>Streptophyta</taxon>
        <taxon>Embryophyta</taxon>
        <taxon>Tracheophyta</taxon>
        <taxon>Spermatophyta</taxon>
        <taxon>Magnoliopsida</taxon>
        <taxon>Liliopsida</taxon>
        <taxon>Arecaceae</taxon>
        <taxon>Arecoideae</taxon>
        <taxon>Cocoseae</taxon>
        <taxon>Elaeidinae</taxon>
        <taxon>Elaeis</taxon>
    </lineage>
</organism>
<dbReference type="Gene3D" id="1.25.40.120">
    <property type="entry name" value="Protein prenylyltransferase"/>
    <property type="match status" value="1"/>
</dbReference>
<dbReference type="RefSeq" id="XP_019702046.1">
    <property type="nucleotide sequence ID" value="XM_019846487.2"/>
</dbReference>
<dbReference type="AlphaFoldDB" id="A0A6J0PBH1"/>
<protein>
    <submittedName>
        <fullName evidence="6 7">protein prenyltransferase alpha subunit repeat-containing protein 1-B isoform X1</fullName>
    </submittedName>
</protein>
<evidence type="ECO:0000313" key="6">
    <source>
        <dbReference type="RefSeq" id="XP_019702046.1"/>
    </source>
</evidence>
<dbReference type="PANTHER" id="PTHR11129:SF10">
    <property type="entry name" value="PROTEIN PRENYLYLTRANSFERASE SUPERFAMILY PROTEIN"/>
    <property type="match status" value="1"/>
</dbReference>
<name>A0A6J0PBH1_ELAGV</name>
<accession>A0A6J0PBH1</accession>
<gene>
    <name evidence="6 7" type="primary">LOC105032918</name>
</gene>
<evidence type="ECO:0000256" key="2">
    <source>
        <dbReference type="ARBA" id="ARBA00022602"/>
    </source>
</evidence>
<dbReference type="InterPro" id="IPR002088">
    <property type="entry name" value="Prenyl_trans_a"/>
</dbReference>
<reference evidence="6 7" key="1">
    <citation type="submission" date="2025-04" db="UniProtKB">
        <authorList>
            <consortium name="RefSeq"/>
        </authorList>
    </citation>
    <scope>IDENTIFICATION</scope>
</reference>
<dbReference type="GO" id="GO:0004662">
    <property type="term" value="F:CAAX-protein geranylgeranyltransferase activity"/>
    <property type="evidence" value="ECO:0007669"/>
    <property type="project" value="TreeGrafter"/>
</dbReference>
<evidence type="ECO:0000256" key="3">
    <source>
        <dbReference type="ARBA" id="ARBA00022679"/>
    </source>
</evidence>
<dbReference type="Proteomes" id="UP000504607">
    <property type="component" value="Unplaced"/>
</dbReference>
<dbReference type="PANTHER" id="PTHR11129">
    <property type="entry name" value="PROTEIN FARNESYLTRANSFERASE ALPHA SUBUNIT/RAB GERANYLGERANYL TRANSFERASE ALPHA SUBUNIT"/>
    <property type="match status" value="1"/>
</dbReference>
<keyword evidence="2" id="KW-0637">Prenyltransferase</keyword>
<comment type="similarity">
    <text evidence="1">Belongs to the protein prenyltransferase subunit alpha family.</text>
</comment>
<dbReference type="GO" id="GO:0004660">
    <property type="term" value="F:protein farnesyltransferase activity"/>
    <property type="evidence" value="ECO:0007669"/>
    <property type="project" value="TreeGrafter"/>
</dbReference>
<evidence type="ECO:0000313" key="5">
    <source>
        <dbReference type="Proteomes" id="UP000504607"/>
    </source>
</evidence>
<proteinExistence type="inferred from homology"/>
<evidence type="ECO:0000313" key="7">
    <source>
        <dbReference type="RefSeq" id="XP_019702047.1"/>
    </source>
</evidence>
<sequence length="451" mass="52990">MGEDSRPPRDGLELLQQLELILERDILIDEIGFVHPSQFTSLNEDLGVSLPQSTNMIQFPDGIKDPDISEFGIIQYDKTAFWNYNHKLAISTKVLPQLYSGALHAYNDVTRNYKGSINLSLNLDAPDDTTAPANSFHLLENELLKHTRALLILSCDFSSAWNSRKLVLSRKYKLSLFMDELQLSTLVLSYSPKSEYAWSHRRWVIKKVAENFQKLQEIVEEESELVKKIGERSKMNYRAWNHRCWLTFYMTRVQVLDELNKSRKWAELHVADNCCFHYRRVHFSRLMLRLLEDISLKQDVEDSLDHKSEVAFVWVEELKWNEMLIKRYVGREALWVHRRFLSQCWIKHFATDQEALARGSEDHFHINTALDFFLSRELQLLLACLDVSADGFEDPQIQAQHAVSYILWMSKHIPMLEKCRLQERLREVGDLKVIFERTSLERSLLWESLLN</sequence>
<dbReference type="OrthoDB" id="1924260at2759"/>
<dbReference type="KEGG" id="egu:105032918"/>
<keyword evidence="3" id="KW-0808">Transferase</keyword>
<dbReference type="GO" id="GO:0005965">
    <property type="term" value="C:protein farnesyltransferase complex"/>
    <property type="evidence" value="ECO:0007669"/>
    <property type="project" value="TreeGrafter"/>
</dbReference>
<dbReference type="SUPFAM" id="SSF48439">
    <property type="entry name" value="Protein prenylyltransferase"/>
    <property type="match status" value="1"/>
</dbReference>
<evidence type="ECO:0000256" key="1">
    <source>
        <dbReference type="ARBA" id="ARBA00006734"/>
    </source>
</evidence>
<keyword evidence="4" id="KW-0677">Repeat</keyword>
<evidence type="ECO:0000256" key="4">
    <source>
        <dbReference type="ARBA" id="ARBA00022737"/>
    </source>
</evidence>
<keyword evidence="5" id="KW-1185">Reference proteome</keyword>